<dbReference type="Proteomes" id="UP000184420">
    <property type="component" value="Unassembled WGS sequence"/>
</dbReference>
<dbReference type="InterPro" id="IPR018682">
    <property type="entry name" value="DUF2167_membr"/>
</dbReference>
<keyword evidence="2" id="KW-0732">Signal</keyword>
<feature type="transmembrane region" description="Helical" evidence="1">
    <location>
        <begin position="243"/>
        <end position="262"/>
    </location>
</feature>
<sequence length="280" mass="32000">MRSLCWVVCLFICQCAVAAVDPDSELSAFSWQTKSQVLTEGHMLRVPDGFRFLNRRDSYKLLHDCWHNEVHPGLQGMLVPENVDLLSAEAWGATIVYENSGYLAEADALKMDYDQLLDARRKDHPGQQLQINWLVTPYYDPAAHVFHWPLAYQKNAGGGTIINYELRFLMRHGQLCFNIFGNKSSVGKVMEAVPVFARALQPAADASYTAFNIHTDKLAEWMPHQALGTIGTPDILQSIYNSWLFVVVCLLMVLFVYTMQFIHQRRKGEPHLFRIDEHLN</sequence>
<name>A0A1M6YL76_9BACT</name>
<keyword evidence="4" id="KW-1185">Reference proteome</keyword>
<dbReference type="RefSeq" id="WP_083549429.1">
    <property type="nucleotide sequence ID" value="NZ_FRBL01000002.1"/>
</dbReference>
<dbReference type="AlphaFoldDB" id="A0A1M6YL76"/>
<keyword evidence="1" id="KW-1133">Transmembrane helix</keyword>
<evidence type="ECO:0000256" key="2">
    <source>
        <dbReference type="SAM" id="SignalP"/>
    </source>
</evidence>
<feature type="signal peptide" evidence="2">
    <location>
        <begin position="1"/>
        <end position="18"/>
    </location>
</feature>
<dbReference type="EMBL" id="FRBL01000002">
    <property type="protein sequence ID" value="SHL18835.1"/>
    <property type="molecule type" value="Genomic_DNA"/>
</dbReference>
<feature type="chain" id="PRO_5013223559" evidence="2">
    <location>
        <begin position="19"/>
        <end position="280"/>
    </location>
</feature>
<evidence type="ECO:0000313" key="3">
    <source>
        <dbReference type="EMBL" id="SHL18835.1"/>
    </source>
</evidence>
<gene>
    <name evidence="3" type="ORF">SAMN05444266_102365</name>
</gene>
<dbReference type="OrthoDB" id="196355at2"/>
<reference evidence="3 4" key="1">
    <citation type="submission" date="2016-11" db="EMBL/GenBank/DDBJ databases">
        <authorList>
            <person name="Jaros S."/>
            <person name="Januszkiewicz K."/>
            <person name="Wedrychowicz H."/>
        </authorList>
    </citation>
    <scope>NUCLEOTIDE SEQUENCE [LARGE SCALE GENOMIC DNA]</scope>
    <source>
        <strain evidence="3 4">DSM 27406</strain>
    </source>
</reference>
<keyword evidence="1" id="KW-0472">Membrane</keyword>
<keyword evidence="1" id="KW-0812">Transmembrane</keyword>
<evidence type="ECO:0000313" key="4">
    <source>
        <dbReference type="Proteomes" id="UP000184420"/>
    </source>
</evidence>
<protein>
    <submittedName>
        <fullName evidence="3">Uncharacterized membrane-anchored protein</fullName>
    </submittedName>
</protein>
<accession>A0A1M6YL76</accession>
<proteinExistence type="predicted"/>
<organism evidence="3 4">
    <name type="scientific">Chitinophaga jiangningensis</name>
    <dbReference type="NCBI Taxonomy" id="1419482"/>
    <lineage>
        <taxon>Bacteria</taxon>
        <taxon>Pseudomonadati</taxon>
        <taxon>Bacteroidota</taxon>
        <taxon>Chitinophagia</taxon>
        <taxon>Chitinophagales</taxon>
        <taxon>Chitinophagaceae</taxon>
        <taxon>Chitinophaga</taxon>
    </lineage>
</organism>
<evidence type="ECO:0000256" key="1">
    <source>
        <dbReference type="SAM" id="Phobius"/>
    </source>
</evidence>
<dbReference type="STRING" id="1419482.SAMN05444266_102365"/>
<dbReference type="Pfam" id="PF09935">
    <property type="entry name" value="DUF2167"/>
    <property type="match status" value="1"/>
</dbReference>